<name>A0ABV5VYH3_9BACL</name>
<keyword evidence="3" id="KW-0378">Hydrolase</keyword>
<keyword evidence="4" id="KW-0862">Zinc</keyword>
<dbReference type="Proteomes" id="UP001589619">
    <property type="component" value="Unassembled WGS sequence"/>
</dbReference>
<dbReference type="Pfam" id="PF02633">
    <property type="entry name" value="Creatininase"/>
    <property type="match status" value="1"/>
</dbReference>
<evidence type="ECO:0000256" key="4">
    <source>
        <dbReference type="ARBA" id="ARBA00022833"/>
    </source>
</evidence>
<evidence type="ECO:0000256" key="5">
    <source>
        <dbReference type="ARBA" id="ARBA00024029"/>
    </source>
</evidence>
<evidence type="ECO:0000313" key="6">
    <source>
        <dbReference type="EMBL" id="MFB9753128.1"/>
    </source>
</evidence>
<gene>
    <name evidence="6" type="ORF">ACFFNY_16300</name>
</gene>
<evidence type="ECO:0000256" key="3">
    <source>
        <dbReference type="ARBA" id="ARBA00022801"/>
    </source>
</evidence>
<sequence>MIEWAKLTNEELADVDRNLPVLIPIGLVEAHGPHLTLGLDNDTAIYFARRLAEATGAVLAPAIHYGFADAMKEYPGTVGVSADTLSRIVRDLSMMFCFHGFRKQIYVSGHGANKAPCELGFYAVWETYPDFKPACWNWWTEAGIAGIHHADKGETEAAMAVGSPVYMDRVRDFAFRKPWHMVHSRYRLQPESGGINGFPSLADPAEGERVRERVVRALSEKVEEAIRDRA</sequence>
<dbReference type="EMBL" id="JBHMAG010000012">
    <property type="protein sequence ID" value="MFB9753128.1"/>
    <property type="molecule type" value="Genomic_DNA"/>
</dbReference>
<organism evidence="6 7">
    <name type="scientific">Paenibacillus hodogayensis</name>
    <dbReference type="NCBI Taxonomy" id="279208"/>
    <lineage>
        <taxon>Bacteria</taxon>
        <taxon>Bacillati</taxon>
        <taxon>Bacillota</taxon>
        <taxon>Bacilli</taxon>
        <taxon>Bacillales</taxon>
        <taxon>Paenibacillaceae</taxon>
        <taxon>Paenibacillus</taxon>
    </lineage>
</organism>
<dbReference type="PANTHER" id="PTHR35005">
    <property type="entry name" value="3-DEHYDRO-SCYLLO-INOSOSE HYDROLASE"/>
    <property type="match status" value="1"/>
</dbReference>
<keyword evidence="7" id="KW-1185">Reference proteome</keyword>
<reference evidence="6 7" key="1">
    <citation type="submission" date="2024-09" db="EMBL/GenBank/DDBJ databases">
        <authorList>
            <person name="Sun Q."/>
            <person name="Mori K."/>
        </authorList>
    </citation>
    <scope>NUCLEOTIDE SEQUENCE [LARGE SCALE GENOMIC DNA]</scope>
    <source>
        <strain evidence="6 7">JCM 12520</strain>
    </source>
</reference>
<dbReference type="InterPro" id="IPR003785">
    <property type="entry name" value="Creatininase/forma_Hydrolase"/>
</dbReference>
<evidence type="ECO:0000256" key="2">
    <source>
        <dbReference type="ARBA" id="ARBA00022723"/>
    </source>
</evidence>
<dbReference type="SUPFAM" id="SSF102215">
    <property type="entry name" value="Creatininase"/>
    <property type="match status" value="1"/>
</dbReference>
<keyword evidence="2" id="KW-0479">Metal-binding</keyword>
<comment type="cofactor">
    <cofactor evidence="1">
        <name>Zn(2+)</name>
        <dbReference type="ChEBI" id="CHEBI:29105"/>
    </cofactor>
</comment>
<evidence type="ECO:0000256" key="1">
    <source>
        <dbReference type="ARBA" id="ARBA00001947"/>
    </source>
</evidence>
<dbReference type="PANTHER" id="PTHR35005:SF1">
    <property type="entry name" value="2-AMINO-5-FORMYLAMINO-6-RIBOSYLAMINOPYRIMIDIN-4(3H)-ONE 5'-MONOPHOSPHATE DEFORMYLASE"/>
    <property type="match status" value="1"/>
</dbReference>
<dbReference type="RefSeq" id="WP_344902274.1">
    <property type="nucleotide sequence ID" value="NZ_BAAAYO010000001.1"/>
</dbReference>
<accession>A0ABV5VYH3</accession>
<dbReference type="Gene3D" id="3.40.50.10310">
    <property type="entry name" value="Creatininase"/>
    <property type="match status" value="1"/>
</dbReference>
<evidence type="ECO:0000313" key="7">
    <source>
        <dbReference type="Proteomes" id="UP001589619"/>
    </source>
</evidence>
<comment type="caution">
    <text evidence="6">The sequence shown here is derived from an EMBL/GenBank/DDBJ whole genome shotgun (WGS) entry which is preliminary data.</text>
</comment>
<dbReference type="InterPro" id="IPR024087">
    <property type="entry name" value="Creatininase-like_sf"/>
</dbReference>
<comment type="similarity">
    <text evidence="5">Belongs to the creatininase superfamily.</text>
</comment>
<proteinExistence type="inferred from homology"/>
<protein>
    <submittedName>
        <fullName evidence="6">Creatininase family protein</fullName>
    </submittedName>
</protein>